<evidence type="ECO:0000313" key="1">
    <source>
        <dbReference type="EMBL" id="KAH7670438.1"/>
    </source>
</evidence>
<dbReference type="Proteomes" id="UP000827976">
    <property type="component" value="Chromosome 10"/>
</dbReference>
<dbReference type="EC" id="3.1.13.2" evidence="1"/>
<keyword evidence="1" id="KW-0808">Transferase</keyword>
<keyword evidence="1" id="KW-0378">Hydrolase</keyword>
<keyword evidence="1" id="KW-0548">Nucleotidyltransferase</keyword>
<sequence length="455" mass="50842">MQAFRAYWDRQDRQPNYQDFRDFMSFWSMYGGSASTAQPPAPAPVQMQSVPLVTVEDSRTTQSMFLSKLLKEARQLGCGSFDGTSDALVAKEWLKRVIATFDDMVLDEELRLKVATRLLEGRARVWWESLRGRSHVALTWPDFQNEFDEEYYTRFHRDQKRQEFMQLSQGSRSVTEYETELKDLANFVPELVGSEEILCSKFEAGLNLSARERMAVAGNQSFKEVVQLALRAEKLVLEGRRVRESISKRKSAEMSQPLKKSKGESSSPGTPSVGFFRVPQSKSSGQQSSLPSGSVSGTGSARTKRQCWNCHHFHNGHCSEPRRCFQCGQEGHIKSACPELVRGYPTVALAAGSSGQTKGSQPIRFVAASNMPQQRGPQPQTRSQTRIFALTNEEPECGPSMFAGMVPILCVLLLLCAWLFARRVVLEAGLLSLSSWSLVASLTFVGELCCSFVPS</sequence>
<evidence type="ECO:0000313" key="2">
    <source>
        <dbReference type="Proteomes" id="UP000827976"/>
    </source>
</evidence>
<gene>
    <name evidence="1" type="ORF">IHE45_10G027300</name>
</gene>
<dbReference type="EC" id="2.7.7.49" evidence="1"/>
<reference evidence="2" key="1">
    <citation type="journal article" date="2022" name="Nat. Commun.">
        <title>Chromosome evolution and the genetic basis of agronomically important traits in greater yam.</title>
        <authorList>
            <person name="Bredeson J.V."/>
            <person name="Lyons J.B."/>
            <person name="Oniyinde I.O."/>
            <person name="Okereke N.R."/>
            <person name="Kolade O."/>
            <person name="Nnabue I."/>
            <person name="Nwadili C.O."/>
            <person name="Hribova E."/>
            <person name="Parker M."/>
            <person name="Nwogha J."/>
            <person name="Shu S."/>
            <person name="Carlson J."/>
            <person name="Kariba R."/>
            <person name="Muthemba S."/>
            <person name="Knop K."/>
            <person name="Barton G.J."/>
            <person name="Sherwood A.V."/>
            <person name="Lopez-Montes A."/>
            <person name="Asiedu R."/>
            <person name="Jamnadass R."/>
            <person name="Muchugi A."/>
            <person name="Goodstein D."/>
            <person name="Egesi C.N."/>
            <person name="Featherston J."/>
            <person name="Asfaw A."/>
            <person name="Simpson G.G."/>
            <person name="Dolezel J."/>
            <person name="Hendre P.S."/>
            <person name="Van Deynze A."/>
            <person name="Kumar P.L."/>
            <person name="Obidiegwu J.E."/>
            <person name="Bhattacharjee R."/>
            <person name="Rokhsar D.S."/>
        </authorList>
    </citation>
    <scope>NUCLEOTIDE SEQUENCE [LARGE SCALE GENOMIC DNA]</scope>
    <source>
        <strain evidence="2">cv. TDa95/00328</strain>
    </source>
</reference>
<accession>A0ACB7VA10</accession>
<dbReference type="EC" id="3.4.23.16" evidence="1"/>
<organism evidence="1 2">
    <name type="scientific">Dioscorea alata</name>
    <name type="common">Purple yam</name>
    <dbReference type="NCBI Taxonomy" id="55571"/>
    <lineage>
        <taxon>Eukaryota</taxon>
        <taxon>Viridiplantae</taxon>
        <taxon>Streptophyta</taxon>
        <taxon>Embryophyta</taxon>
        <taxon>Tracheophyta</taxon>
        <taxon>Spermatophyta</taxon>
        <taxon>Magnoliopsida</taxon>
        <taxon>Liliopsida</taxon>
        <taxon>Dioscoreales</taxon>
        <taxon>Dioscoreaceae</taxon>
        <taxon>Dioscorea</taxon>
    </lineage>
</organism>
<protein>
    <submittedName>
        <fullName evidence="1">Retroviral ribonuclease H protein</fullName>
        <ecNumber evidence="1">2.7.7.49</ecNumber>
        <ecNumber evidence="1">2.7.7.7</ecNumber>
        <ecNumber evidence="1">3.1.13.2</ecNumber>
        <ecNumber evidence="1">3.1.26.13</ecNumber>
        <ecNumber evidence="1">3.4.23.16</ecNumber>
    </submittedName>
</protein>
<comment type="caution">
    <text evidence="1">The sequence shown here is derived from an EMBL/GenBank/DDBJ whole genome shotgun (WGS) entry which is preliminary data.</text>
</comment>
<dbReference type="EC" id="2.7.7.7" evidence="1"/>
<proteinExistence type="predicted"/>
<keyword evidence="2" id="KW-1185">Reference proteome</keyword>
<dbReference type="EC" id="3.1.26.13" evidence="1"/>
<dbReference type="EMBL" id="CM037020">
    <property type="protein sequence ID" value="KAH7670438.1"/>
    <property type="molecule type" value="Genomic_DNA"/>
</dbReference>
<name>A0ACB7VA10_DIOAL</name>